<gene>
    <name evidence="1" type="ORF">CVT26_012858</name>
</gene>
<proteinExistence type="predicted"/>
<dbReference type="EMBL" id="NHYE01005142">
    <property type="protein sequence ID" value="PPQ76604.1"/>
    <property type="molecule type" value="Genomic_DNA"/>
</dbReference>
<name>A0A409WDK5_9AGAR</name>
<sequence length="245" mass="26603">MTDFLHWRPLLEPPKNPGKNLSEKTGSSYQYKGRRAICTSASSKQLDRLSTRTVLATPTIVNQFLPAFLALTQWVHRGPLSHLRSSAILLILTTTLPNIQQDGLATHCPTFILSSAAQNLHVFLTSLRMKIIVADQVSSLRPIDSSVALRQITLPEAASLSLLTLGAPPVEGPTFWATNAHYLPGRSANLVVRVERLALIKVRGRVILLSYLPLITSGGPKPLSANRGIEGKLDYPPISAVGHGV</sequence>
<dbReference type="InParanoid" id="A0A409WDK5"/>
<comment type="caution">
    <text evidence="1">The sequence shown here is derived from an EMBL/GenBank/DDBJ whole genome shotgun (WGS) entry which is preliminary data.</text>
</comment>
<evidence type="ECO:0000313" key="1">
    <source>
        <dbReference type="EMBL" id="PPQ76604.1"/>
    </source>
</evidence>
<organism evidence="1 2">
    <name type="scientific">Gymnopilus dilepis</name>
    <dbReference type="NCBI Taxonomy" id="231916"/>
    <lineage>
        <taxon>Eukaryota</taxon>
        <taxon>Fungi</taxon>
        <taxon>Dikarya</taxon>
        <taxon>Basidiomycota</taxon>
        <taxon>Agaricomycotina</taxon>
        <taxon>Agaricomycetes</taxon>
        <taxon>Agaricomycetidae</taxon>
        <taxon>Agaricales</taxon>
        <taxon>Agaricineae</taxon>
        <taxon>Hymenogastraceae</taxon>
        <taxon>Gymnopilus</taxon>
    </lineage>
</organism>
<dbReference type="Proteomes" id="UP000284706">
    <property type="component" value="Unassembled WGS sequence"/>
</dbReference>
<accession>A0A409WDK5</accession>
<evidence type="ECO:0000313" key="2">
    <source>
        <dbReference type="Proteomes" id="UP000284706"/>
    </source>
</evidence>
<dbReference type="AlphaFoldDB" id="A0A409WDK5"/>
<protein>
    <submittedName>
        <fullName evidence="1">Uncharacterized protein</fullName>
    </submittedName>
</protein>
<keyword evidence="2" id="KW-1185">Reference proteome</keyword>
<reference evidence="1 2" key="1">
    <citation type="journal article" date="2018" name="Evol. Lett.">
        <title>Horizontal gene cluster transfer increased hallucinogenic mushroom diversity.</title>
        <authorList>
            <person name="Reynolds H.T."/>
            <person name="Vijayakumar V."/>
            <person name="Gluck-Thaler E."/>
            <person name="Korotkin H.B."/>
            <person name="Matheny P.B."/>
            <person name="Slot J.C."/>
        </authorList>
    </citation>
    <scope>NUCLEOTIDE SEQUENCE [LARGE SCALE GENOMIC DNA]</scope>
    <source>
        <strain evidence="1 2">SRW20</strain>
    </source>
</reference>